<feature type="domain" description="C2H2-type" evidence="15">
    <location>
        <begin position="377"/>
        <end position="404"/>
    </location>
</feature>
<keyword evidence="4" id="KW-0479">Metal-binding</keyword>
<dbReference type="SMART" id="SM00349">
    <property type="entry name" value="KRAB"/>
    <property type="match status" value="2"/>
</dbReference>
<feature type="domain" description="SCAN box" evidence="16">
    <location>
        <begin position="56"/>
        <end position="138"/>
    </location>
</feature>
<dbReference type="SMART" id="SM00431">
    <property type="entry name" value="SCAN"/>
    <property type="match status" value="2"/>
</dbReference>
<feature type="domain" description="C2H2-type" evidence="15">
    <location>
        <begin position="1554"/>
        <end position="1581"/>
    </location>
</feature>
<dbReference type="CDD" id="cd07936">
    <property type="entry name" value="SCAN"/>
    <property type="match status" value="2"/>
</dbReference>
<evidence type="ECO:0000259" key="17">
    <source>
        <dbReference type="PROSITE" id="PS50805"/>
    </source>
</evidence>
<comment type="similarity">
    <text evidence="2">Belongs to the krueppel C2H2-type zinc-finger protein family.</text>
</comment>
<evidence type="ECO:0000313" key="18">
    <source>
        <dbReference type="Proteomes" id="UP001652583"/>
    </source>
</evidence>
<feature type="domain" description="C2H2-type" evidence="15">
    <location>
        <begin position="405"/>
        <end position="432"/>
    </location>
</feature>
<name>A0ABM3PDQ3_ACIJB</name>
<dbReference type="SUPFAM" id="SSF47353">
    <property type="entry name" value="Retrovirus capsid dimerization domain-like"/>
    <property type="match status" value="2"/>
</dbReference>
<keyword evidence="18" id="KW-1185">Reference proteome</keyword>
<feature type="compositionally biased region" description="Basic and acidic residues" evidence="14">
    <location>
        <begin position="814"/>
        <end position="826"/>
    </location>
</feature>
<feature type="domain" description="C2H2-type" evidence="15">
    <location>
        <begin position="461"/>
        <end position="488"/>
    </location>
</feature>
<feature type="compositionally biased region" description="Low complexity" evidence="14">
    <location>
        <begin position="1147"/>
        <end position="1156"/>
    </location>
</feature>
<feature type="region of interest" description="Disordered" evidence="14">
    <location>
        <begin position="258"/>
        <end position="373"/>
    </location>
</feature>
<protein>
    <submittedName>
        <fullName evidence="19">Zinc finger protein with KRAB and SCAN domains 1</fullName>
    </submittedName>
</protein>
<keyword evidence="11 13" id="KW-0539">Nucleus</keyword>
<feature type="compositionally biased region" description="Low complexity" evidence="14">
    <location>
        <begin position="1124"/>
        <end position="1137"/>
    </location>
</feature>
<evidence type="ECO:0000259" key="16">
    <source>
        <dbReference type="PROSITE" id="PS50804"/>
    </source>
</evidence>
<dbReference type="Pfam" id="PF02023">
    <property type="entry name" value="SCAN"/>
    <property type="match status" value="2"/>
</dbReference>
<feature type="region of interest" description="Disordered" evidence="14">
    <location>
        <begin position="733"/>
        <end position="774"/>
    </location>
</feature>
<dbReference type="CDD" id="cd07765">
    <property type="entry name" value="KRAB_A-box"/>
    <property type="match status" value="2"/>
</dbReference>
<evidence type="ECO:0000313" key="19">
    <source>
        <dbReference type="RefSeq" id="XP_053069809.1"/>
    </source>
</evidence>
<feature type="domain" description="C2H2-type" evidence="15">
    <location>
        <begin position="1498"/>
        <end position="1525"/>
    </location>
</feature>
<feature type="domain" description="C2H2-type" evidence="15">
    <location>
        <begin position="1051"/>
        <end position="1078"/>
    </location>
</feature>
<feature type="domain" description="C2H2-type" evidence="15">
    <location>
        <begin position="489"/>
        <end position="516"/>
    </location>
</feature>
<evidence type="ECO:0000259" key="15">
    <source>
        <dbReference type="PROSITE" id="PS50157"/>
    </source>
</evidence>
<comment type="subcellular location">
    <subcellularLocation>
        <location evidence="1 13">Nucleus</location>
    </subcellularLocation>
</comment>
<dbReference type="PANTHER" id="PTHR23235:SF152">
    <property type="entry name" value="SI:DKEY-210J14.3"/>
    <property type="match status" value="1"/>
</dbReference>
<feature type="domain" description="C2H2-type" evidence="15">
    <location>
        <begin position="433"/>
        <end position="460"/>
    </location>
</feature>
<dbReference type="Proteomes" id="UP001652583">
    <property type="component" value="Chromosome E3"/>
</dbReference>
<evidence type="ECO:0000256" key="14">
    <source>
        <dbReference type="SAM" id="MobiDB-lite"/>
    </source>
</evidence>
<feature type="domain" description="C2H2-type" evidence="15">
    <location>
        <begin position="1638"/>
        <end position="1665"/>
    </location>
</feature>
<feature type="domain" description="C2H2-type" evidence="15">
    <location>
        <begin position="884"/>
        <end position="911"/>
    </location>
</feature>
<feature type="domain" description="C2H2-type" evidence="15">
    <location>
        <begin position="1694"/>
        <end position="1721"/>
    </location>
</feature>
<feature type="compositionally biased region" description="Basic and acidic residues" evidence="14">
    <location>
        <begin position="270"/>
        <end position="289"/>
    </location>
</feature>
<evidence type="ECO:0000256" key="2">
    <source>
        <dbReference type="ARBA" id="ARBA00006991"/>
    </source>
</evidence>
<feature type="domain" description="C2H2-type" evidence="15">
    <location>
        <begin position="1023"/>
        <end position="1050"/>
    </location>
</feature>
<feature type="domain" description="C2H2-type" evidence="15">
    <location>
        <begin position="995"/>
        <end position="1022"/>
    </location>
</feature>
<proteinExistence type="inferred from homology"/>
<feature type="compositionally biased region" description="Basic and acidic residues" evidence="14">
    <location>
        <begin position="297"/>
        <end position="352"/>
    </location>
</feature>
<dbReference type="InterPro" id="IPR036051">
    <property type="entry name" value="KRAB_dom_sf"/>
</dbReference>
<accession>A0ABM3PDQ3</accession>
<organism evidence="18 19">
    <name type="scientific">Acinonyx jubatus</name>
    <name type="common">Cheetah</name>
    <dbReference type="NCBI Taxonomy" id="32536"/>
    <lineage>
        <taxon>Eukaryota</taxon>
        <taxon>Metazoa</taxon>
        <taxon>Chordata</taxon>
        <taxon>Craniata</taxon>
        <taxon>Vertebrata</taxon>
        <taxon>Euteleostomi</taxon>
        <taxon>Mammalia</taxon>
        <taxon>Eutheria</taxon>
        <taxon>Laurasiatheria</taxon>
        <taxon>Carnivora</taxon>
        <taxon>Feliformia</taxon>
        <taxon>Felidae</taxon>
        <taxon>Felinae</taxon>
        <taxon>Acinonyx</taxon>
    </lineage>
</organism>
<dbReference type="InterPro" id="IPR038269">
    <property type="entry name" value="SCAN_sf"/>
</dbReference>
<feature type="domain" description="C2H2-type" evidence="15">
    <location>
        <begin position="1666"/>
        <end position="1693"/>
    </location>
</feature>
<dbReference type="Pfam" id="PF01352">
    <property type="entry name" value="KRAB"/>
    <property type="match status" value="2"/>
</dbReference>
<feature type="domain" description="C2H2-type" evidence="15">
    <location>
        <begin position="967"/>
        <end position="994"/>
    </location>
</feature>
<evidence type="ECO:0000256" key="9">
    <source>
        <dbReference type="ARBA" id="ARBA00023125"/>
    </source>
</evidence>
<evidence type="ECO:0000256" key="3">
    <source>
        <dbReference type="ARBA" id="ARBA00022553"/>
    </source>
</evidence>
<dbReference type="GeneID" id="106987407"/>
<feature type="compositionally biased region" description="Gly residues" evidence="14">
    <location>
        <begin position="1189"/>
        <end position="1198"/>
    </location>
</feature>
<feature type="region of interest" description="Disordered" evidence="14">
    <location>
        <begin position="1124"/>
        <end position="1212"/>
    </location>
</feature>
<reference evidence="19" key="1">
    <citation type="submission" date="2025-08" db="UniProtKB">
        <authorList>
            <consortium name="RefSeq"/>
        </authorList>
    </citation>
    <scope>IDENTIFICATION</scope>
    <source>
        <tissue evidence="19">Blood</tissue>
    </source>
</reference>
<feature type="domain" description="C2H2-type" evidence="15">
    <location>
        <begin position="1526"/>
        <end position="1553"/>
    </location>
</feature>
<evidence type="ECO:0000256" key="7">
    <source>
        <dbReference type="ARBA" id="ARBA00022833"/>
    </source>
</evidence>
<feature type="domain" description="C2H2-type" evidence="15">
    <location>
        <begin position="940"/>
        <end position="966"/>
    </location>
</feature>
<feature type="domain" description="KRAB" evidence="17">
    <location>
        <begin position="1349"/>
        <end position="1421"/>
    </location>
</feature>
<dbReference type="SUPFAM" id="SSF109640">
    <property type="entry name" value="KRAB domain (Kruppel-associated box)"/>
    <property type="match status" value="2"/>
</dbReference>
<evidence type="ECO:0000256" key="8">
    <source>
        <dbReference type="ARBA" id="ARBA00023015"/>
    </source>
</evidence>
<dbReference type="PROSITE" id="PS50157">
    <property type="entry name" value="ZINC_FINGER_C2H2_2"/>
    <property type="match status" value="21"/>
</dbReference>
<keyword evidence="5" id="KW-0677">Repeat</keyword>
<dbReference type="SUPFAM" id="SSF57667">
    <property type="entry name" value="beta-beta-alpha zinc fingers"/>
    <property type="match status" value="12"/>
</dbReference>
<dbReference type="Pfam" id="PF00096">
    <property type="entry name" value="zf-C2H2"/>
    <property type="match status" value="21"/>
</dbReference>
<dbReference type="InterPro" id="IPR013087">
    <property type="entry name" value="Znf_C2H2_type"/>
</dbReference>
<dbReference type="InterPro" id="IPR001909">
    <property type="entry name" value="KRAB"/>
</dbReference>
<gene>
    <name evidence="19" type="primary">ZKSCAN1</name>
</gene>
<dbReference type="Gene3D" id="3.30.160.60">
    <property type="entry name" value="Classic Zinc Finger"/>
    <property type="match status" value="21"/>
</dbReference>
<sequence>MMTAESREATGLSPQAAQEKDGIVIVKVEEEDEEDHMWGQDSSLQETPPPDPEIFRQRFRHFCYQNTFGPREALSRLKELCHQWLRPEINTKEQILELLVLEQFLSILPKELQVWLQEYRPDSGEEAVTLLEDLELDLSGQQVPGQVHGPEMLARGMVPLDPMQESSSFDLHHEATQSHFKHSSRKPRLLQSRALPATHVPAPHHEGSPRDQAMASALFTADSQAMVKIEDMAVSLILEEWGCQNLARRNLNRDNRQENYGNVFSQGCENRNENEESASKAENAEDSASRGETTGRFQKDFAEKREQQGRIVERQQRNPEEKTGREKRDSGPATVKEKKPTTGERGPREKGKGLGRSFSLSSNFNAPEEVPTGTKSHRCDECGKCFTRSSSLIRHKIIHTGEKPYECSECGKAFSLNSNLVLHQRIHTGEKPHECNECGKAFSHSSNLILHQRIHSGEKPYECNECGKAFSQSSDLTKHQRIHTGEKPYECSECGKAFNRNSYLILHRRIHTREKPYKCTKCGKAFTRSSTLTLHHRIHTRERAPEYSPASLDAFGAFLKSCVLDGTNLMFSSYPETVEERVALKIQKPKGTTIPAPHSPIRSEAVSGICVMTKVLGMAAVRVPRPPRERGPVVVKDEEEEGKCLPSLEVFRQRFRQFGYHDTPGPREALSQLRVLCCEWLRPEIHTKEQILELLVLEQFLSILPQELQAWVQEHCPESAEEAVTLLEDLERELDEPGQQASPPPNEQKQMWEKRSSSGTAKFPSSVQPQSVETSHRCEAWEPLYIQETGEEQDFTPELKQSQDHKSNTQNEESTEKQKSSEESQEFKRDIIPVIIASKCESRLERQWVNLEKERGTKTPLLDKGSKKGRELIPAKPTPGERRYICAECGKAFSNSSNLTKHRRTHTGEKPYVCTKCGKAFSHSSNLTLHYRTHLVDRPYDCKCGKAFGQSSDLLKHQRMHTEEAPYQCKDCGKAFSGKGSLIRHYRIHTGEKPYQCNECGKSFSQHAGLSSHQRLHTGEKPYKCKECGKAFNHSSNFNKHHRIHTGEKPYWCNHCGKTFCSKSNLSKHQRVHTGEGEVKALQNSATFFPTLVDCFESPLAGRLGTPVAGARCALPCLRQLVGDPGRPRRLLGGQRHPSTRSEAEVRGSSPGPANRGRGGGPESQGRYGRGRQTTERRTPPMFLERTSGRGGATGDSVGGEKRRPGSETERTSVLCSVPVCGSVTGSDTAWSVSGSPDLPSLPPGSSFSVPRSSFGERCWQQSKEGPGLDLTLWGHNGDFSSHEKHCTRDPELLALPMETQADCVSQEPQPLLESALPSSKVPAYSDKDSLGDEMLAAALLKAKSQELVTFEDVAVYFIRKEWKRLEPAQRDLYRDVMLENYGNVFSLDGETRTEHDQEISEDTGSRGVLLGRFQKDISQGLKFEEAYEQKVSLKRQMGNSSGERLNRKIEDFGQVTVEEKLSPAGERSEKYNDFGNSFTVSPNLISHQRLPMGDRPHKCDECSKSFNRTSDLIQHQRIHTGEKPYECSECGKAFSQSSHLIQHQRIHTGEKPYECNDCGKTFSCSSALILHRRIHTGEKPYECNECGKTFSWSSTLTHHQRIHTGEKPYACNECGKAFSRSSTLIHHQRIHTGEKPYECNECGKAFSQSSHLYQHQRIHTGEKPYECMECGGKFTYSSGLIQHQRIHTGENPYECSECGKAFRYSSALVRHQRIHTGEKPLNVMGMSKNSLRVTAELNIREST</sequence>
<dbReference type="SMART" id="SM00355">
    <property type="entry name" value="ZnF_C2H2"/>
    <property type="match status" value="21"/>
</dbReference>
<dbReference type="PANTHER" id="PTHR23235">
    <property type="entry name" value="KRUEPPEL-LIKE TRANSCRIPTION FACTOR"/>
    <property type="match status" value="1"/>
</dbReference>
<feature type="domain" description="C2H2-type" evidence="15">
    <location>
        <begin position="1610"/>
        <end position="1637"/>
    </location>
</feature>
<dbReference type="Gene3D" id="6.10.140.140">
    <property type="match status" value="2"/>
</dbReference>
<keyword evidence="10" id="KW-0804">Transcription</keyword>
<dbReference type="PROSITE" id="PS50804">
    <property type="entry name" value="SCAN_BOX"/>
    <property type="match status" value="2"/>
</dbReference>
<keyword evidence="6 12" id="KW-0863">Zinc-finger</keyword>
<dbReference type="PROSITE" id="PS00028">
    <property type="entry name" value="ZINC_FINGER_C2H2_1"/>
    <property type="match status" value="20"/>
</dbReference>
<keyword evidence="8" id="KW-0805">Transcription regulation</keyword>
<feature type="domain" description="SCAN box" evidence="16">
    <location>
        <begin position="652"/>
        <end position="734"/>
    </location>
</feature>
<feature type="domain" description="C2H2-type" evidence="15">
    <location>
        <begin position="1582"/>
        <end position="1609"/>
    </location>
</feature>
<evidence type="ECO:0000256" key="13">
    <source>
        <dbReference type="PROSITE-ProRule" id="PRU00187"/>
    </source>
</evidence>
<dbReference type="RefSeq" id="XP_053069809.1">
    <property type="nucleotide sequence ID" value="XM_053213834.1"/>
</dbReference>
<evidence type="ECO:0000256" key="10">
    <source>
        <dbReference type="ARBA" id="ARBA00023163"/>
    </source>
</evidence>
<keyword evidence="3" id="KW-0597">Phosphoprotein</keyword>
<dbReference type="PROSITE" id="PS50805">
    <property type="entry name" value="KRAB"/>
    <property type="match status" value="2"/>
</dbReference>
<dbReference type="InterPro" id="IPR003309">
    <property type="entry name" value="SCAN_dom"/>
</dbReference>
<feature type="domain" description="KRAB" evidence="17">
    <location>
        <begin position="227"/>
        <end position="300"/>
    </location>
</feature>
<evidence type="ECO:0000256" key="6">
    <source>
        <dbReference type="ARBA" id="ARBA00022771"/>
    </source>
</evidence>
<evidence type="ECO:0000256" key="4">
    <source>
        <dbReference type="ARBA" id="ARBA00022723"/>
    </source>
</evidence>
<evidence type="ECO:0000256" key="5">
    <source>
        <dbReference type="ARBA" id="ARBA00022737"/>
    </source>
</evidence>
<evidence type="ECO:0000256" key="1">
    <source>
        <dbReference type="ARBA" id="ARBA00004123"/>
    </source>
</evidence>
<keyword evidence="7" id="KW-0862">Zinc</keyword>
<feature type="domain" description="C2H2-type" evidence="15">
    <location>
        <begin position="517"/>
        <end position="544"/>
    </location>
</feature>
<feature type="compositionally biased region" description="Basic and acidic residues" evidence="14">
    <location>
        <begin position="1199"/>
        <end position="1211"/>
    </location>
</feature>
<dbReference type="Gene3D" id="1.10.4020.10">
    <property type="entry name" value="DNA breaking-rejoining enzymes"/>
    <property type="match status" value="2"/>
</dbReference>
<feature type="compositionally biased region" description="Polar residues" evidence="14">
    <location>
        <begin position="757"/>
        <end position="773"/>
    </location>
</feature>
<evidence type="ECO:0000256" key="11">
    <source>
        <dbReference type="ARBA" id="ARBA00023242"/>
    </source>
</evidence>
<feature type="domain" description="C2H2-type" evidence="15">
    <location>
        <begin position="912"/>
        <end position="939"/>
    </location>
</feature>
<feature type="region of interest" description="Disordered" evidence="14">
    <location>
        <begin position="1"/>
        <end position="51"/>
    </location>
</feature>
<feature type="compositionally biased region" description="Polar residues" evidence="14">
    <location>
        <begin position="258"/>
        <end position="268"/>
    </location>
</feature>
<dbReference type="InterPro" id="IPR036236">
    <property type="entry name" value="Znf_C2H2_sf"/>
</dbReference>
<keyword evidence="9" id="KW-0238">DNA-binding</keyword>
<evidence type="ECO:0000256" key="12">
    <source>
        <dbReference type="PROSITE-ProRule" id="PRU00042"/>
    </source>
</evidence>
<feature type="region of interest" description="Disordered" evidence="14">
    <location>
        <begin position="793"/>
        <end position="826"/>
    </location>
</feature>